<accession>A0ABR1YCM1</accession>
<name>A0ABR1YCM1_9PEZI</name>
<dbReference type="EMBL" id="JBBWRZ010000012">
    <property type="protein sequence ID" value="KAK8224811.1"/>
    <property type="molecule type" value="Genomic_DNA"/>
</dbReference>
<feature type="region of interest" description="Disordered" evidence="1">
    <location>
        <begin position="1"/>
        <end position="39"/>
    </location>
</feature>
<protein>
    <submittedName>
        <fullName evidence="2">Uncharacterized protein</fullName>
    </submittedName>
</protein>
<evidence type="ECO:0000256" key="1">
    <source>
        <dbReference type="SAM" id="MobiDB-lite"/>
    </source>
</evidence>
<feature type="compositionally biased region" description="Basic and acidic residues" evidence="1">
    <location>
        <begin position="321"/>
        <end position="337"/>
    </location>
</feature>
<feature type="compositionally biased region" description="Polar residues" evidence="1">
    <location>
        <begin position="201"/>
        <end position="212"/>
    </location>
</feature>
<comment type="caution">
    <text evidence="2">The sequence shown here is derived from an EMBL/GenBank/DDBJ whole genome shotgun (WGS) entry which is preliminary data.</text>
</comment>
<reference evidence="2 3" key="1">
    <citation type="submission" date="2024-04" db="EMBL/GenBank/DDBJ databases">
        <title>Phyllosticta paracitricarpa is synonymous to the EU quarantine fungus P. citricarpa based on phylogenomic analyses.</title>
        <authorList>
            <consortium name="Lawrence Berkeley National Laboratory"/>
            <person name="Van Ingen-Buijs V.A."/>
            <person name="Van Westerhoven A.C."/>
            <person name="Haridas S."/>
            <person name="Skiadas P."/>
            <person name="Martin F."/>
            <person name="Groenewald J.Z."/>
            <person name="Crous P.W."/>
            <person name="Seidl M.F."/>
        </authorList>
    </citation>
    <scope>NUCLEOTIDE SEQUENCE [LARGE SCALE GENOMIC DNA]</scope>
    <source>
        <strain evidence="2 3">CBS 123374</strain>
    </source>
</reference>
<organism evidence="2 3">
    <name type="scientific">Phyllosticta capitalensis</name>
    <dbReference type="NCBI Taxonomy" id="121624"/>
    <lineage>
        <taxon>Eukaryota</taxon>
        <taxon>Fungi</taxon>
        <taxon>Dikarya</taxon>
        <taxon>Ascomycota</taxon>
        <taxon>Pezizomycotina</taxon>
        <taxon>Dothideomycetes</taxon>
        <taxon>Dothideomycetes incertae sedis</taxon>
        <taxon>Botryosphaeriales</taxon>
        <taxon>Phyllostictaceae</taxon>
        <taxon>Phyllosticta</taxon>
    </lineage>
</organism>
<proteinExistence type="predicted"/>
<feature type="region of interest" description="Disordered" evidence="1">
    <location>
        <begin position="295"/>
        <end position="364"/>
    </location>
</feature>
<keyword evidence="3" id="KW-1185">Reference proteome</keyword>
<sequence>MAGRFIPVQQDNAPPGPVTYGSHSMSQNPNYKGSHSTQPNNFFQGSHFAQQANPTNFWRYSHFPPQNHGLYGPPGDGSHWANQIYSGSYGWSASPAQQDHEYKGGEMDMGGTSMGGAGHLQNGPPGVGVDTRNPASLYGAGSLHFPNRSVTFSSETNGKTSEISSDQNPGEVSTPTQVDGEDQSEQPQTPLPEKSSKTDSETPCPSPQSTSGPAMLREYLTTTPQTSPPKDRSADYHTPQTDDTAQELEKQVEISLVDAKTAGSASTAKRDMKRKWAAAISLRLQLVALSAAIFNDKKEDASSCHRHKRARHIREDEEQGEAVHEPSSDAKEDKSPVERSGTPENGTGRRPRLRKTFEPVTREPFPTAEEANLWMPELQIIV</sequence>
<feature type="compositionally biased region" description="Polar residues" evidence="1">
    <location>
        <begin position="148"/>
        <end position="177"/>
    </location>
</feature>
<feature type="region of interest" description="Disordered" evidence="1">
    <location>
        <begin position="96"/>
        <end position="248"/>
    </location>
</feature>
<evidence type="ECO:0000313" key="2">
    <source>
        <dbReference type="EMBL" id="KAK8224811.1"/>
    </source>
</evidence>
<evidence type="ECO:0000313" key="3">
    <source>
        <dbReference type="Proteomes" id="UP001492380"/>
    </source>
</evidence>
<feature type="compositionally biased region" description="Polar residues" evidence="1">
    <location>
        <begin position="21"/>
        <end position="39"/>
    </location>
</feature>
<gene>
    <name evidence="2" type="ORF">HDK90DRAFT_470222</name>
</gene>
<dbReference type="Proteomes" id="UP001492380">
    <property type="component" value="Unassembled WGS sequence"/>
</dbReference>